<keyword evidence="4" id="KW-1185">Reference proteome</keyword>
<keyword evidence="1" id="KW-0175">Coiled coil</keyword>
<sequence length="185" mass="21369">MTVSGHDMATVRRFNMLGERIDRFERSLHTPKEPSTSSCDSDAGSCNENYTDGSIDSNENSTEIQTPTGSESDSIDKDTIAQLRDEQQSANNDHFQVEMMLKRRLYENEAEYQTKCAEAERQLQLREQELEALKLQMEAGAQFWSQRESELDALIERAHVNLQQVTQYKELCEIFDEKLDESQFE</sequence>
<evidence type="ECO:0000313" key="3">
    <source>
        <dbReference type="EMBL" id="KAK2195621.1"/>
    </source>
</evidence>
<evidence type="ECO:0000313" key="4">
    <source>
        <dbReference type="Proteomes" id="UP001214638"/>
    </source>
</evidence>
<gene>
    <name evidence="3" type="ORF">BdWA1_003299</name>
</gene>
<accession>A0AAD9PJC0</accession>
<dbReference type="GeneID" id="94337596"/>
<feature type="coiled-coil region" evidence="1">
    <location>
        <begin position="102"/>
        <end position="136"/>
    </location>
</feature>
<dbReference type="Proteomes" id="UP001214638">
    <property type="component" value="Unassembled WGS sequence"/>
</dbReference>
<dbReference type="AlphaFoldDB" id="A0AAD9PJC0"/>
<dbReference type="KEGG" id="bdw:94337596"/>
<evidence type="ECO:0000256" key="2">
    <source>
        <dbReference type="SAM" id="MobiDB-lite"/>
    </source>
</evidence>
<evidence type="ECO:0000256" key="1">
    <source>
        <dbReference type="SAM" id="Coils"/>
    </source>
</evidence>
<protein>
    <submittedName>
        <fullName evidence="3">Uncharacterized protein</fullName>
    </submittedName>
</protein>
<organism evidence="3 4">
    <name type="scientific">Babesia duncani</name>
    <dbReference type="NCBI Taxonomy" id="323732"/>
    <lineage>
        <taxon>Eukaryota</taxon>
        <taxon>Sar</taxon>
        <taxon>Alveolata</taxon>
        <taxon>Apicomplexa</taxon>
        <taxon>Aconoidasida</taxon>
        <taxon>Piroplasmida</taxon>
        <taxon>Babesiidae</taxon>
        <taxon>Babesia</taxon>
    </lineage>
</organism>
<proteinExistence type="predicted"/>
<dbReference type="EMBL" id="JALLKP010000004">
    <property type="protein sequence ID" value="KAK2195621.1"/>
    <property type="molecule type" value="Genomic_DNA"/>
</dbReference>
<dbReference type="RefSeq" id="XP_067802464.1">
    <property type="nucleotide sequence ID" value="XM_067948313.1"/>
</dbReference>
<reference evidence="3" key="1">
    <citation type="journal article" date="2023" name="Nat. Microbiol.">
        <title>Babesia duncani multi-omics identifies virulence factors and drug targets.</title>
        <authorList>
            <person name="Singh P."/>
            <person name="Lonardi S."/>
            <person name="Liang Q."/>
            <person name="Vydyam P."/>
            <person name="Khabirova E."/>
            <person name="Fang T."/>
            <person name="Gihaz S."/>
            <person name="Thekkiniath J."/>
            <person name="Munshi M."/>
            <person name="Abel S."/>
            <person name="Ciampossin L."/>
            <person name="Batugedara G."/>
            <person name="Gupta M."/>
            <person name="Lu X.M."/>
            <person name="Lenz T."/>
            <person name="Chakravarty S."/>
            <person name="Cornillot E."/>
            <person name="Hu Y."/>
            <person name="Ma W."/>
            <person name="Gonzalez L.M."/>
            <person name="Sanchez S."/>
            <person name="Estrada K."/>
            <person name="Sanchez-Flores A."/>
            <person name="Montero E."/>
            <person name="Harb O.S."/>
            <person name="Le Roch K.G."/>
            <person name="Mamoun C.B."/>
        </authorList>
    </citation>
    <scope>NUCLEOTIDE SEQUENCE</scope>
    <source>
        <strain evidence="3">WA1</strain>
    </source>
</reference>
<feature type="region of interest" description="Disordered" evidence="2">
    <location>
        <begin position="25"/>
        <end position="75"/>
    </location>
</feature>
<comment type="caution">
    <text evidence="3">The sequence shown here is derived from an EMBL/GenBank/DDBJ whole genome shotgun (WGS) entry which is preliminary data.</text>
</comment>
<feature type="compositionally biased region" description="Polar residues" evidence="2">
    <location>
        <begin position="33"/>
        <end position="72"/>
    </location>
</feature>
<name>A0AAD9PJC0_9APIC</name>